<dbReference type="EMBL" id="JASUXU010000024">
    <property type="protein sequence ID" value="KAK0320700.1"/>
    <property type="molecule type" value="Genomic_DNA"/>
</dbReference>
<proteinExistence type="predicted"/>
<keyword evidence="1" id="KW-0175">Coiled coil</keyword>
<evidence type="ECO:0000313" key="3">
    <source>
        <dbReference type="EMBL" id="KAK0320700.1"/>
    </source>
</evidence>
<sequence length="532" mass="59256">MGRQQYLTRLALGRSPFLEATSQQQTDVNAAQDGHVASKLEKLAHCGYIQQYNSKGRPINPATEARNAELRRAQNSVLVLVGVVEPREHSQRECEVELRRATKELREAEDDTASMLEIAVMLVQRPLTWWIDSMSERYQIGLYDSRKPFTYYLRATLRSACTGGVRDAYSSLFPGGAAGTLHAFARMASSLIVDVTADFIKDSVSRQGYRSKTVRGLDLALQWVEVAVLRSVDILLLPVGYWSMAQQIGLAPAVPLLPPLRSLLPWHPLSFHTFGWKPLVNLPITNIDLPIFDRTAKLSRTERGNLYVIAEKQLMPRQPFAWLFFPAYNVRVFLLQCCGWNLLSMRRDSPSPGVQSYITVRDGVDGLQIATFHRTTTLAHMSAQFVASGIDELMFKLATLPIDIILLRTVAISYITSPLPKTLQAASMAPWLYAPFGSAVPKHSLTWSPLDDTLAQIGACASKIGLSVALWSATRILVFGGLYALVRSQGMRHFGWARSSSTREFEFPKSLASKSETPPQLESTAISSLEER</sequence>
<reference evidence="3" key="1">
    <citation type="submission" date="2021-12" db="EMBL/GenBank/DDBJ databases">
        <title>Black yeast isolated from Biological Soil Crust.</title>
        <authorList>
            <person name="Kurbessoian T."/>
        </authorList>
    </citation>
    <scope>NUCLEOTIDE SEQUENCE</scope>
    <source>
        <strain evidence="3">CCFEE 5208</strain>
    </source>
</reference>
<name>A0AAN6FNM3_9PEZI</name>
<organism evidence="3 4">
    <name type="scientific">Friedmanniomyces endolithicus</name>
    <dbReference type="NCBI Taxonomy" id="329885"/>
    <lineage>
        <taxon>Eukaryota</taxon>
        <taxon>Fungi</taxon>
        <taxon>Dikarya</taxon>
        <taxon>Ascomycota</taxon>
        <taxon>Pezizomycotina</taxon>
        <taxon>Dothideomycetes</taxon>
        <taxon>Dothideomycetidae</taxon>
        <taxon>Mycosphaerellales</taxon>
        <taxon>Teratosphaeriaceae</taxon>
        <taxon>Friedmanniomyces</taxon>
    </lineage>
</organism>
<feature type="compositionally biased region" description="Polar residues" evidence="2">
    <location>
        <begin position="512"/>
        <end position="532"/>
    </location>
</feature>
<evidence type="ECO:0000256" key="2">
    <source>
        <dbReference type="SAM" id="MobiDB-lite"/>
    </source>
</evidence>
<accession>A0AAN6FNM3</accession>
<comment type="caution">
    <text evidence="3">The sequence shown here is derived from an EMBL/GenBank/DDBJ whole genome shotgun (WGS) entry which is preliminary data.</text>
</comment>
<feature type="region of interest" description="Disordered" evidence="2">
    <location>
        <begin position="508"/>
        <end position="532"/>
    </location>
</feature>
<evidence type="ECO:0000256" key="1">
    <source>
        <dbReference type="SAM" id="Coils"/>
    </source>
</evidence>
<dbReference type="AlphaFoldDB" id="A0AAN6FNM3"/>
<gene>
    <name evidence="3" type="ORF">LTR82_008413</name>
</gene>
<protein>
    <submittedName>
        <fullName evidence="3">Uncharacterized protein</fullName>
    </submittedName>
</protein>
<feature type="coiled-coil region" evidence="1">
    <location>
        <begin position="91"/>
        <end position="118"/>
    </location>
</feature>
<dbReference type="Proteomes" id="UP001168146">
    <property type="component" value="Unassembled WGS sequence"/>
</dbReference>
<evidence type="ECO:0000313" key="4">
    <source>
        <dbReference type="Proteomes" id="UP001168146"/>
    </source>
</evidence>